<gene>
    <name evidence="2" type="ORF">Taro_039496</name>
</gene>
<evidence type="ECO:0008006" key="4">
    <source>
        <dbReference type="Google" id="ProtNLM"/>
    </source>
</evidence>
<organism evidence="2 3">
    <name type="scientific">Colocasia esculenta</name>
    <name type="common">Wild taro</name>
    <name type="synonym">Arum esculentum</name>
    <dbReference type="NCBI Taxonomy" id="4460"/>
    <lineage>
        <taxon>Eukaryota</taxon>
        <taxon>Viridiplantae</taxon>
        <taxon>Streptophyta</taxon>
        <taxon>Embryophyta</taxon>
        <taxon>Tracheophyta</taxon>
        <taxon>Spermatophyta</taxon>
        <taxon>Magnoliopsida</taxon>
        <taxon>Liliopsida</taxon>
        <taxon>Araceae</taxon>
        <taxon>Aroideae</taxon>
        <taxon>Colocasieae</taxon>
        <taxon>Colocasia</taxon>
    </lineage>
</organism>
<dbReference type="EMBL" id="NMUH01003684">
    <property type="protein sequence ID" value="MQM06669.1"/>
    <property type="molecule type" value="Genomic_DNA"/>
</dbReference>
<dbReference type="Proteomes" id="UP000652761">
    <property type="component" value="Unassembled WGS sequence"/>
</dbReference>
<evidence type="ECO:0000256" key="1">
    <source>
        <dbReference type="SAM" id="SignalP"/>
    </source>
</evidence>
<evidence type="ECO:0000313" key="2">
    <source>
        <dbReference type="EMBL" id="MQM06669.1"/>
    </source>
</evidence>
<dbReference type="AlphaFoldDB" id="A0A843WAT7"/>
<feature type="chain" id="PRO_5033009546" description="Secreted protein" evidence="1">
    <location>
        <begin position="27"/>
        <end position="138"/>
    </location>
</feature>
<name>A0A843WAT7_COLES</name>
<evidence type="ECO:0000313" key="3">
    <source>
        <dbReference type="Proteomes" id="UP000652761"/>
    </source>
</evidence>
<comment type="caution">
    <text evidence="2">The sequence shown here is derived from an EMBL/GenBank/DDBJ whole genome shotgun (WGS) entry which is preliminary data.</text>
</comment>
<protein>
    <recommendedName>
        <fullName evidence="4">Secreted protein</fullName>
    </recommendedName>
</protein>
<sequence>MGPRQCGLRLWCWLVPTVVWLVLVERQLDLSSVAARLRVTCEAHLYSLQVKESRRFPYHLPVQSYDAAVLGRCLQQCRFSYVVPKDMCVISLARLQLVRGRRSQRIDRSDRGLVVVEANVWPLVCVTGVLRRLWGFVG</sequence>
<keyword evidence="1" id="KW-0732">Signal</keyword>
<accession>A0A843WAT7</accession>
<keyword evidence="3" id="KW-1185">Reference proteome</keyword>
<feature type="signal peptide" evidence="1">
    <location>
        <begin position="1"/>
        <end position="26"/>
    </location>
</feature>
<proteinExistence type="predicted"/>
<reference evidence="2" key="1">
    <citation type="submission" date="2017-07" db="EMBL/GenBank/DDBJ databases">
        <title>Taro Niue Genome Assembly and Annotation.</title>
        <authorList>
            <person name="Atibalentja N."/>
            <person name="Keating K."/>
            <person name="Fields C.J."/>
        </authorList>
    </citation>
    <scope>NUCLEOTIDE SEQUENCE</scope>
    <source>
        <strain evidence="2">Niue_2</strain>
        <tissue evidence="2">Leaf</tissue>
    </source>
</reference>